<dbReference type="GO" id="GO:0000932">
    <property type="term" value="C:P-body"/>
    <property type="evidence" value="ECO:0007669"/>
    <property type="project" value="TreeGrafter"/>
</dbReference>
<evidence type="ECO:0000256" key="1">
    <source>
        <dbReference type="SAM" id="MobiDB-lite"/>
    </source>
</evidence>
<keyword evidence="3" id="KW-1185">Reference proteome</keyword>
<gene>
    <name evidence="2" type="ORF">ROHU_002796</name>
</gene>
<name>A0A498NXK1_LABRO</name>
<feature type="region of interest" description="Disordered" evidence="1">
    <location>
        <begin position="38"/>
        <end position="125"/>
    </location>
</feature>
<feature type="compositionally biased region" description="Polar residues" evidence="1">
    <location>
        <begin position="42"/>
        <end position="55"/>
    </location>
</feature>
<feature type="compositionally biased region" description="Basic and acidic residues" evidence="1">
    <location>
        <begin position="71"/>
        <end position="83"/>
    </location>
</feature>
<dbReference type="PANTHER" id="PTHR13020:SF9">
    <property type="entry name" value="TRINUCLEOTIDE REPEAT-CONTAINING GENE 6C PROTEIN"/>
    <property type="match status" value="1"/>
</dbReference>
<dbReference type="GO" id="GO:0005654">
    <property type="term" value="C:nucleoplasm"/>
    <property type="evidence" value="ECO:0007669"/>
    <property type="project" value="TreeGrafter"/>
</dbReference>
<dbReference type="PANTHER" id="PTHR13020">
    <property type="entry name" value="TRINUCLEOTIDE REPEAT-CONTAINING GENE 6"/>
    <property type="match status" value="1"/>
</dbReference>
<organism evidence="2 3">
    <name type="scientific">Labeo rohita</name>
    <name type="common">Indian major carp</name>
    <name type="synonym">Cyprinus rohita</name>
    <dbReference type="NCBI Taxonomy" id="84645"/>
    <lineage>
        <taxon>Eukaryota</taxon>
        <taxon>Metazoa</taxon>
        <taxon>Chordata</taxon>
        <taxon>Craniata</taxon>
        <taxon>Vertebrata</taxon>
        <taxon>Euteleostomi</taxon>
        <taxon>Actinopterygii</taxon>
        <taxon>Neopterygii</taxon>
        <taxon>Teleostei</taxon>
        <taxon>Ostariophysi</taxon>
        <taxon>Cypriniformes</taxon>
        <taxon>Cyprinidae</taxon>
        <taxon>Labeoninae</taxon>
        <taxon>Labeonini</taxon>
        <taxon>Labeo</taxon>
    </lineage>
</organism>
<evidence type="ECO:0000313" key="3">
    <source>
        <dbReference type="Proteomes" id="UP000290572"/>
    </source>
</evidence>
<feature type="compositionally biased region" description="Polar residues" evidence="1">
    <location>
        <begin position="99"/>
        <end position="110"/>
    </location>
</feature>
<dbReference type="InterPro" id="IPR052068">
    <property type="entry name" value="GW182_domain"/>
</dbReference>
<dbReference type="Proteomes" id="UP000290572">
    <property type="component" value="Unassembled WGS sequence"/>
</dbReference>
<evidence type="ECO:0000313" key="2">
    <source>
        <dbReference type="EMBL" id="RXN36633.1"/>
    </source>
</evidence>
<dbReference type="EMBL" id="QBIY01007536">
    <property type="protein sequence ID" value="RXN36633.1"/>
    <property type="molecule type" value="Genomic_DNA"/>
</dbReference>
<comment type="caution">
    <text evidence="2">The sequence shown here is derived from an EMBL/GenBank/DDBJ whole genome shotgun (WGS) entry which is preliminary data.</text>
</comment>
<protein>
    <submittedName>
        <fullName evidence="2">Trinucleotide repeat-containing gene 6C protein-like</fullName>
    </submittedName>
</protein>
<accession>A0A498NXK1</accession>
<dbReference type="AlphaFoldDB" id="A0A498NXK1"/>
<proteinExistence type="predicted"/>
<dbReference type="GO" id="GO:0060213">
    <property type="term" value="P:positive regulation of nuclear-transcribed mRNA poly(A) tail shortening"/>
    <property type="evidence" value="ECO:0007669"/>
    <property type="project" value="TreeGrafter"/>
</dbReference>
<sequence length="125" mass="13627">MPRWGGNFLQPVDFCMVPDSVKPNPSIPSSPILTLNLPAPSAATTSNGKRSPCNSLQQQLPPLQQPSPRYVPREVPPRFRQQEQRQLLKRGQPLPTGVLNPTSACTQSGVISPPETPTSKRHTGL</sequence>
<reference evidence="2 3" key="1">
    <citation type="submission" date="2018-03" db="EMBL/GenBank/DDBJ databases">
        <title>Draft genome sequence of Rohu Carp (Labeo rohita).</title>
        <authorList>
            <person name="Das P."/>
            <person name="Kushwaha B."/>
            <person name="Joshi C.G."/>
            <person name="Kumar D."/>
            <person name="Nagpure N.S."/>
            <person name="Sahoo L."/>
            <person name="Das S.P."/>
            <person name="Bit A."/>
            <person name="Patnaik S."/>
            <person name="Meher P.K."/>
            <person name="Jayasankar P."/>
            <person name="Koringa P.G."/>
            <person name="Patel N.V."/>
            <person name="Hinsu A.T."/>
            <person name="Kumar R."/>
            <person name="Pandey M."/>
            <person name="Agarwal S."/>
            <person name="Srivastava S."/>
            <person name="Singh M."/>
            <person name="Iquebal M.A."/>
            <person name="Jaiswal S."/>
            <person name="Angadi U.B."/>
            <person name="Kumar N."/>
            <person name="Raza M."/>
            <person name="Shah T.M."/>
            <person name="Rai A."/>
            <person name="Jena J.K."/>
        </authorList>
    </citation>
    <scope>NUCLEOTIDE SEQUENCE [LARGE SCALE GENOMIC DNA]</scope>
    <source>
        <strain evidence="2">DASCIFA01</strain>
        <tissue evidence="2">Testis</tissue>
    </source>
</reference>
<dbReference type="GO" id="GO:0035195">
    <property type="term" value="P:miRNA-mediated post-transcriptional gene silencing"/>
    <property type="evidence" value="ECO:0007669"/>
    <property type="project" value="TreeGrafter"/>
</dbReference>
<dbReference type="STRING" id="84645.A0A498NXK1"/>